<name>Q8FTC7_COREF</name>
<dbReference type="eggNOG" id="COG3391">
    <property type="taxonomic scope" value="Bacteria"/>
</dbReference>
<dbReference type="EMBL" id="BA000035">
    <property type="protein sequence ID" value="BAC18452.1"/>
    <property type="molecule type" value="Genomic_DNA"/>
</dbReference>
<accession>Q8FTC7</accession>
<dbReference type="InterPro" id="IPR015943">
    <property type="entry name" value="WD40/YVTN_repeat-like_dom_sf"/>
</dbReference>
<proteinExistence type="predicted"/>
<reference evidence="2 3" key="1">
    <citation type="journal article" date="2003" name="Genome Res.">
        <title>Comparative complete genome sequence analysis of the amino acid replacements responsible for the thermostability of Corynebacterium efficiens.</title>
        <authorList>
            <person name="Nishio Y."/>
            <person name="Nakamura Y."/>
            <person name="Kawarabayasi Y."/>
            <person name="Usuda Y."/>
            <person name="Kimura E."/>
            <person name="Sugimoto S."/>
            <person name="Matsui K."/>
            <person name="Yamagishi A."/>
            <person name="Kikuchi H."/>
            <person name="Ikeo K."/>
            <person name="Gojobori T."/>
        </authorList>
    </citation>
    <scope>NUCLEOTIDE SEQUENCE [LARGE SCALE GENOMIC DNA]</scope>
    <source>
        <strain evidence="3">DSM 44549 / YS-314 / AJ 12310 / JCM 11189 / NBRC 100395</strain>
    </source>
</reference>
<sequence>MNMRLRSRAHRPLLVTSLVATTALLAGCSQNIPDTPDMGGATPVASPPADNPAGTVIGYTAAITDLEVADGDILGVRTEDTLAIGTVSDFEAGTETTLEVDAGCGDLTATGDRFVLACEQGAFIIDATDPDLDDLRATETPTTVAALTSDGILITGNDVDEDVTVYRDGQEPVTFDVQDPGTEMIAVPVEDRHDAVVRIWNGATTIQDIDYPNDRPGATLRVGLGVGQMAGGEDGLLVVSDNIGGQIAIYNADDIIRLHMTAPVGDDPWGVAWDAANDLAWITTLSDNQLTGYRISEGVPEEQRRLDTVADARNVVVLEDGTLVVASASGDGLQVIESPA</sequence>
<dbReference type="PROSITE" id="PS51257">
    <property type="entry name" value="PROKAR_LIPOPROTEIN"/>
    <property type="match status" value="1"/>
</dbReference>
<feature type="signal peptide" evidence="1">
    <location>
        <begin position="1"/>
        <end position="26"/>
    </location>
</feature>
<feature type="chain" id="PRO_5038769435" evidence="1">
    <location>
        <begin position="27"/>
        <end position="340"/>
    </location>
</feature>
<dbReference type="AlphaFoldDB" id="Q8FTC7"/>
<keyword evidence="1" id="KW-0732">Signal</keyword>
<organism evidence="2 3">
    <name type="scientific">Corynebacterium efficiens (strain DSM 44549 / YS-314 / AJ 12310 / JCM 11189 / NBRC 100395)</name>
    <dbReference type="NCBI Taxonomy" id="196164"/>
    <lineage>
        <taxon>Bacteria</taxon>
        <taxon>Bacillati</taxon>
        <taxon>Actinomycetota</taxon>
        <taxon>Actinomycetes</taxon>
        <taxon>Mycobacteriales</taxon>
        <taxon>Corynebacteriaceae</taxon>
        <taxon>Corynebacterium</taxon>
    </lineage>
</organism>
<protein>
    <submittedName>
        <fullName evidence="2">Putative prolipoprotein LppL</fullName>
    </submittedName>
</protein>
<dbReference type="Proteomes" id="UP000001409">
    <property type="component" value="Chromosome"/>
</dbReference>
<dbReference type="HOGENOM" id="CLU_049426_0_0_11"/>
<gene>
    <name evidence="2" type="primary">lppL</name>
</gene>
<dbReference type="KEGG" id="cef:CE1642"/>
<keyword evidence="2" id="KW-0449">Lipoprotein</keyword>
<evidence type="ECO:0000313" key="2">
    <source>
        <dbReference type="EMBL" id="BAC18452.1"/>
    </source>
</evidence>
<evidence type="ECO:0000256" key="1">
    <source>
        <dbReference type="SAM" id="SignalP"/>
    </source>
</evidence>
<dbReference type="Gene3D" id="2.130.10.10">
    <property type="entry name" value="YVTN repeat-like/Quinoprotein amine dehydrogenase"/>
    <property type="match status" value="1"/>
</dbReference>
<dbReference type="STRING" id="196164.gene:10742061"/>
<keyword evidence="3" id="KW-1185">Reference proteome</keyword>
<dbReference type="SUPFAM" id="SSF63829">
    <property type="entry name" value="Calcium-dependent phosphotriesterase"/>
    <property type="match status" value="1"/>
</dbReference>
<evidence type="ECO:0000313" key="3">
    <source>
        <dbReference type="Proteomes" id="UP000001409"/>
    </source>
</evidence>